<feature type="transmembrane region" description="Helical" evidence="1">
    <location>
        <begin position="453"/>
        <end position="477"/>
    </location>
</feature>
<evidence type="ECO:0000259" key="2">
    <source>
        <dbReference type="Pfam" id="PF20580"/>
    </source>
</evidence>
<dbReference type="eggNOG" id="ENOG502Z7XV">
    <property type="taxonomic scope" value="Bacteria"/>
</dbReference>
<dbReference type="Pfam" id="PF20581">
    <property type="entry name" value="DUF6785"/>
    <property type="match status" value="1"/>
</dbReference>
<feature type="domain" description="DUF6785" evidence="3">
    <location>
        <begin position="31"/>
        <end position="533"/>
    </location>
</feature>
<feature type="transmembrane region" description="Helical" evidence="1">
    <location>
        <begin position="506"/>
        <end position="530"/>
    </location>
</feature>
<evidence type="ECO:0000259" key="3">
    <source>
        <dbReference type="Pfam" id="PF20581"/>
    </source>
</evidence>
<dbReference type="Pfam" id="PF20580">
    <property type="entry name" value="DUF6784"/>
    <property type="match status" value="1"/>
</dbReference>
<keyword evidence="1" id="KW-0812">Transmembrane</keyword>
<feature type="transmembrane region" description="Helical" evidence="1">
    <location>
        <begin position="294"/>
        <end position="322"/>
    </location>
</feature>
<dbReference type="KEGG" id="ccz:CCALI_02528"/>
<reference evidence="5" key="1">
    <citation type="submission" date="2013-03" db="EMBL/GenBank/DDBJ databases">
        <title>Genome sequence of Chthonomonas calidirosea, the first sequenced genome from the Armatimonadetes phylum (formally candidate division OP10).</title>
        <authorList>
            <person name="Lee K.C.Y."/>
            <person name="Morgan X.C."/>
            <person name="Dunfield P.F."/>
            <person name="Tamas I."/>
            <person name="Houghton K.M."/>
            <person name="Vyssotski M."/>
            <person name="Ryan J.L.J."/>
            <person name="Lagutin K."/>
            <person name="McDonald I.R."/>
            <person name="Stott M.B."/>
        </authorList>
    </citation>
    <scope>NUCLEOTIDE SEQUENCE [LARGE SCALE GENOMIC DNA]</scope>
    <source>
        <strain evidence="5">DSM 23976 / ICMP 18418 / T49</strain>
    </source>
</reference>
<protein>
    <submittedName>
        <fullName evidence="4">Uncharacterized protein</fullName>
    </submittedName>
</protein>
<sequence length="666" mass="77324">MADMPLQKKPFPQLASALSESQPRPYGRSLTWRVVLLCLILIPLTDFWQVEMEVVRYSAHPTTISLFFDTVFVLLCLTVANQGLKRIAPRLALERGELLLTYSVLCIAAAVSGHDMLEVFVPMLTWPFKHANSSNNWAHLIIPHLKPGLFISDPKIYKGYYVGNDTIFRWVYIRAWLPVVCIWTAFVSMLLFVMLCINVILRKQWTEHERLTYPIIQLPLQITSEQAFAPNGLFRNRLFWLGFAIAGSIDMINSLNYYYPNIPTVLTPGFGQSFLDIGQYFTSKPWNALGWTPVSFYPFMIGLGMFMPLDFLFSMWFFYWFWKLERVAVVWLGYDRDPRFPYIENQSFGAYLSFFFYAAWLSRNYIKQVLRCALGRPSELDDSTEPIRYRWAVLGVIVGVGSLVAFSAWLGMVWWIGILFFFMYFMLAIAITRMRAELGTPVHDLHFTGPEMIMTRVAGTDSFSANTLTVFSLYFWFNRAYRSHPMPHQLEGFKLAEQTRSRYRSWYFAMLFLGIFGVFVAFWNMLGLMYHYGAEAKSVLTFGPEPYNNLTAWLNTPTRGKFGELMSIFVGCGIAFFLQWMRVRFPWWPFHPLAFAVTSSWEINLVWGPLFLAWIFKGLILRYGGRGTFQKALPFFIGLMLGQFVVGSLWNIYGIARGLPTYQFWQ</sequence>
<dbReference type="InterPro" id="IPR046711">
    <property type="entry name" value="DUF6784"/>
</dbReference>
<feature type="transmembrane region" description="Helical" evidence="1">
    <location>
        <begin position="601"/>
        <end position="620"/>
    </location>
</feature>
<keyword evidence="1" id="KW-1133">Transmembrane helix</keyword>
<feature type="transmembrane region" description="Helical" evidence="1">
    <location>
        <begin position="62"/>
        <end position="84"/>
    </location>
</feature>
<feature type="transmembrane region" description="Helical" evidence="1">
    <location>
        <begin position="30"/>
        <end position="50"/>
    </location>
</feature>
<feature type="transmembrane region" description="Helical" evidence="1">
    <location>
        <begin position="387"/>
        <end position="406"/>
    </location>
</feature>
<gene>
    <name evidence="4" type="ORF">CCALI_02528</name>
</gene>
<feature type="transmembrane region" description="Helical" evidence="1">
    <location>
        <begin position="238"/>
        <end position="259"/>
    </location>
</feature>
<name>S0F014_CHTCT</name>
<accession>S0F014</accession>
<feature type="transmembrane region" description="Helical" evidence="1">
    <location>
        <begin position="632"/>
        <end position="653"/>
    </location>
</feature>
<proteinExistence type="predicted"/>
<feature type="transmembrane region" description="Helical" evidence="1">
    <location>
        <begin position="412"/>
        <end position="432"/>
    </location>
</feature>
<feature type="domain" description="DUF6784" evidence="2">
    <location>
        <begin position="567"/>
        <end position="665"/>
    </location>
</feature>
<dbReference type="HOGENOM" id="CLU_405827_0_0_0"/>
<dbReference type="Proteomes" id="UP000014227">
    <property type="component" value="Chromosome I"/>
</dbReference>
<feature type="transmembrane region" description="Helical" evidence="1">
    <location>
        <begin position="175"/>
        <end position="201"/>
    </location>
</feature>
<dbReference type="PATRIC" id="fig|1303518.3.peg.2627"/>
<dbReference type="EMBL" id="HF951689">
    <property type="protein sequence ID" value="CCW36325.1"/>
    <property type="molecule type" value="Genomic_DNA"/>
</dbReference>
<feature type="transmembrane region" description="Helical" evidence="1">
    <location>
        <begin position="96"/>
        <end position="114"/>
    </location>
</feature>
<dbReference type="InterPro" id="IPR046712">
    <property type="entry name" value="DUF6785"/>
</dbReference>
<keyword evidence="5" id="KW-1185">Reference proteome</keyword>
<feature type="transmembrane region" description="Helical" evidence="1">
    <location>
        <begin position="562"/>
        <end position="581"/>
    </location>
</feature>
<evidence type="ECO:0000256" key="1">
    <source>
        <dbReference type="SAM" id="Phobius"/>
    </source>
</evidence>
<dbReference type="AlphaFoldDB" id="S0F014"/>
<dbReference type="RefSeq" id="WP_016483836.1">
    <property type="nucleotide sequence ID" value="NC_021487.1"/>
</dbReference>
<keyword evidence="1" id="KW-0472">Membrane</keyword>
<evidence type="ECO:0000313" key="5">
    <source>
        <dbReference type="Proteomes" id="UP000014227"/>
    </source>
</evidence>
<evidence type="ECO:0000313" key="4">
    <source>
        <dbReference type="EMBL" id="CCW36325.1"/>
    </source>
</evidence>
<dbReference type="InParanoid" id="S0F014"/>
<organism evidence="4 5">
    <name type="scientific">Chthonomonas calidirosea (strain DSM 23976 / ICMP 18418 / T49)</name>
    <dbReference type="NCBI Taxonomy" id="1303518"/>
    <lineage>
        <taxon>Bacteria</taxon>
        <taxon>Bacillati</taxon>
        <taxon>Armatimonadota</taxon>
        <taxon>Chthonomonadia</taxon>
        <taxon>Chthonomonadales</taxon>
        <taxon>Chthonomonadaceae</taxon>
        <taxon>Chthonomonas</taxon>
    </lineage>
</organism>